<evidence type="ECO:0000256" key="1">
    <source>
        <dbReference type="SAM" id="MobiDB-lite"/>
    </source>
</evidence>
<protein>
    <submittedName>
        <fullName evidence="2">Uncharacterized protein</fullName>
    </submittedName>
</protein>
<organism evidence="2 3">
    <name type="scientific">Dendrobium catenatum</name>
    <dbReference type="NCBI Taxonomy" id="906689"/>
    <lineage>
        <taxon>Eukaryota</taxon>
        <taxon>Viridiplantae</taxon>
        <taxon>Streptophyta</taxon>
        <taxon>Embryophyta</taxon>
        <taxon>Tracheophyta</taxon>
        <taxon>Spermatophyta</taxon>
        <taxon>Magnoliopsida</taxon>
        <taxon>Liliopsida</taxon>
        <taxon>Asparagales</taxon>
        <taxon>Orchidaceae</taxon>
        <taxon>Epidendroideae</taxon>
        <taxon>Malaxideae</taxon>
        <taxon>Dendrobiinae</taxon>
        <taxon>Dendrobium</taxon>
    </lineage>
</organism>
<evidence type="ECO:0000313" key="2">
    <source>
        <dbReference type="EMBL" id="PKU64734.1"/>
    </source>
</evidence>
<feature type="region of interest" description="Disordered" evidence="1">
    <location>
        <begin position="1"/>
        <end position="51"/>
    </location>
</feature>
<keyword evidence="3" id="KW-1185">Reference proteome</keyword>
<sequence length="130" mass="14336">MQGQANQPSGEGRRPEERSQPEASSPSAVASLDLQPFAGPADSASSRPTYNRRRLFPLQPVILPTTCCSSSLAANCATPDSNKSSKQQLSPLLYSSKQKKEEEGIYRRIEEEIKKSCWAGHWKRTSLNLT</sequence>
<dbReference type="Proteomes" id="UP000233837">
    <property type="component" value="Unassembled WGS sequence"/>
</dbReference>
<gene>
    <name evidence="2" type="ORF">MA16_Dca020363</name>
</gene>
<name>A0A2I0VMU8_9ASPA</name>
<feature type="compositionally biased region" description="Polar residues" evidence="1">
    <location>
        <begin position="76"/>
        <end position="96"/>
    </location>
</feature>
<dbReference type="EMBL" id="KZ503396">
    <property type="protein sequence ID" value="PKU64734.1"/>
    <property type="molecule type" value="Genomic_DNA"/>
</dbReference>
<proteinExistence type="predicted"/>
<reference evidence="2 3" key="1">
    <citation type="journal article" date="2016" name="Sci. Rep.">
        <title>The Dendrobium catenatum Lindl. genome sequence provides insights into polysaccharide synthase, floral development and adaptive evolution.</title>
        <authorList>
            <person name="Zhang G.Q."/>
            <person name="Xu Q."/>
            <person name="Bian C."/>
            <person name="Tsai W.C."/>
            <person name="Yeh C.M."/>
            <person name="Liu K.W."/>
            <person name="Yoshida K."/>
            <person name="Zhang L.S."/>
            <person name="Chang S.B."/>
            <person name="Chen F."/>
            <person name="Shi Y."/>
            <person name="Su Y.Y."/>
            <person name="Zhang Y.Q."/>
            <person name="Chen L.J."/>
            <person name="Yin Y."/>
            <person name="Lin M."/>
            <person name="Huang H."/>
            <person name="Deng H."/>
            <person name="Wang Z.W."/>
            <person name="Zhu S.L."/>
            <person name="Zhao X."/>
            <person name="Deng C."/>
            <person name="Niu S.C."/>
            <person name="Huang J."/>
            <person name="Wang M."/>
            <person name="Liu G.H."/>
            <person name="Yang H.J."/>
            <person name="Xiao X.J."/>
            <person name="Hsiao Y.Y."/>
            <person name="Wu W.L."/>
            <person name="Chen Y.Y."/>
            <person name="Mitsuda N."/>
            <person name="Ohme-Takagi M."/>
            <person name="Luo Y.B."/>
            <person name="Van de Peer Y."/>
            <person name="Liu Z.J."/>
        </authorList>
    </citation>
    <scope>NUCLEOTIDE SEQUENCE [LARGE SCALE GENOMIC DNA]</scope>
    <source>
        <tissue evidence="2">The whole plant</tissue>
    </source>
</reference>
<accession>A0A2I0VMU8</accession>
<evidence type="ECO:0000313" key="3">
    <source>
        <dbReference type="Proteomes" id="UP000233837"/>
    </source>
</evidence>
<feature type="region of interest" description="Disordered" evidence="1">
    <location>
        <begin position="76"/>
        <end position="101"/>
    </location>
</feature>
<reference evidence="2 3" key="2">
    <citation type="journal article" date="2017" name="Nature">
        <title>The Apostasia genome and the evolution of orchids.</title>
        <authorList>
            <person name="Zhang G.Q."/>
            <person name="Liu K.W."/>
            <person name="Li Z."/>
            <person name="Lohaus R."/>
            <person name="Hsiao Y.Y."/>
            <person name="Niu S.C."/>
            <person name="Wang J.Y."/>
            <person name="Lin Y.C."/>
            <person name="Xu Q."/>
            <person name="Chen L.J."/>
            <person name="Yoshida K."/>
            <person name="Fujiwara S."/>
            <person name="Wang Z.W."/>
            <person name="Zhang Y.Q."/>
            <person name="Mitsuda N."/>
            <person name="Wang M."/>
            <person name="Liu G.H."/>
            <person name="Pecoraro L."/>
            <person name="Huang H.X."/>
            <person name="Xiao X.J."/>
            <person name="Lin M."/>
            <person name="Wu X.Y."/>
            <person name="Wu W.L."/>
            <person name="Chen Y.Y."/>
            <person name="Chang S.B."/>
            <person name="Sakamoto S."/>
            <person name="Ohme-Takagi M."/>
            <person name="Yagi M."/>
            <person name="Zeng S.J."/>
            <person name="Shen C.Y."/>
            <person name="Yeh C.M."/>
            <person name="Luo Y.B."/>
            <person name="Tsai W.C."/>
            <person name="Van de Peer Y."/>
            <person name="Liu Z.J."/>
        </authorList>
    </citation>
    <scope>NUCLEOTIDE SEQUENCE [LARGE SCALE GENOMIC DNA]</scope>
    <source>
        <tissue evidence="2">The whole plant</tissue>
    </source>
</reference>
<feature type="compositionally biased region" description="Basic and acidic residues" evidence="1">
    <location>
        <begin position="11"/>
        <end position="20"/>
    </location>
</feature>
<dbReference type="AlphaFoldDB" id="A0A2I0VMU8"/>